<dbReference type="Proteomes" id="UP001341840">
    <property type="component" value="Unassembled WGS sequence"/>
</dbReference>
<keyword evidence="2" id="KW-1185">Reference proteome</keyword>
<reference evidence="1 2" key="1">
    <citation type="journal article" date="2023" name="Plants (Basel)">
        <title>Bridging the Gap: Combining Genomics and Transcriptomics Approaches to Understand Stylosanthes scabra, an Orphan Legume from the Brazilian Caatinga.</title>
        <authorList>
            <person name="Ferreira-Neto J.R.C."/>
            <person name="da Silva M.D."/>
            <person name="Binneck E."/>
            <person name="de Melo N.F."/>
            <person name="da Silva R.H."/>
            <person name="de Melo A.L.T.M."/>
            <person name="Pandolfi V."/>
            <person name="Bustamante F.O."/>
            <person name="Brasileiro-Vidal A.C."/>
            <person name="Benko-Iseppon A.M."/>
        </authorList>
    </citation>
    <scope>NUCLEOTIDE SEQUENCE [LARGE SCALE GENOMIC DNA]</scope>
    <source>
        <tissue evidence="1">Leaves</tissue>
    </source>
</reference>
<evidence type="ECO:0000313" key="1">
    <source>
        <dbReference type="EMBL" id="MED6127437.1"/>
    </source>
</evidence>
<evidence type="ECO:0000313" key="2">
    <source>
        <dbReference type="Proteomes" id="UP001341840"/>
    </source>
</evidence>
<proteinExistence type="predicted"/>
<sequence>MRMVKMGPYLSAMLPKVTCGGSGPPKRWRCPISGHAPAASGGAFLAPCLVDRNGRAKRVKSSTTMVNKTGWERRFSKSMVTMVNLEIWLAWNAKVLENDH</sequence>
<dbReference type="EMBL" id="JASCZI010031794">
    <property type="protein sequence ID" value="MED6127437.1"/>
    <property type="molecule type" value="Genomic_DNA"/>
</dbReference>
<accession>A0ABU6RTX9</accession>
<gene>
    <name evidence="1" type="ORF">PIB30_088155</name>
</gene>
<protein>
    <submittedName>
        <fullName evidence="1">Uncharacterized protein</fullName>
    </submittedName>
</protein>
<organism evidence="1 2">
    <name type="scientific">Stylosanthes scabra</name>
    <dbReference type="NCBI Taxonomy" id="79078"/>
    <lineage>
        <taxon>Eukaryota</taxon>
        <taxon>Viridiplantae</taxon>
        <taxon>Streptophyta</taxon>
        <taxon>Embryophyta</taxon>
        <taxon>Tracheophyta</taxon>
        <taxon>Spermatophyta</taxon>
        <taxon>Magnoliopsida</taxon>
        <taxon>eudicotyledons</taxon>
        <taxon>Gunneridae</taxon>
        <taxon>Pentapetalae</taxon>
        <taxon>rosids</taxon>
        <taxon>fabids</taxon>
        <taxon>Fabales</taxon>
        <taxon>Fabaceae</taxon>
        <taxon>Papilionoideae</taxon>
        <taxon>50 kb inversion clade</taxon>
        <taxon>dalbergioids sensu lato</taxon>
        <taxon>Dalbergieae</taxon>
        <taxon>Pterocarpus clade</taxon>
        <taxon>Stylosanthes</taxon>
    </lineage>
</organism>
<comment type="caution">
    <text evidence="1">The sequence shown here is derived from an EMBL/GenBank/DDBJ whole genome shotgun (WGS) entry which is preliminary data.</text>
</comment>
<name>A0ABU6RTX9_9FABA</name>